<evidence type="ECO:0000313" key="10">
    <source>
        <dbReference type="EMBL" id="OUJ74744.1"/>
    </source>
</evidence>
<dbReference type="InterPro" id="IPR003594">
    <property type="entry name" value="HATPase_dom"/>
</dbReference>
<dbReference type="Gene3D" id="3.30.565.10">
    <property type="entry name" value="Histidine kinase-like ATPase, C-terminal domain"/>
    <property type="match status" value="1"/>
</dbReference>
<dbReference type="EMBL" id="MTSE01000003">
    <property type="protein sequence ID" value="OUJ74744.1"/>
    <property type="molecule type" value="Genomic_DNA"/>
</dbReference>
<dbReference type="InterPro" id="IPR004358">
    <property type="entry name" value="Sig_transdc_His_kin-like_C"/>
</dbReference>
<evidence type="ECO:0000256" key="3">
    <source>
        <dbReference type="ARBA" id="ARBA00022553"/>
    </source>
</evidence>
<dbReference type="SUPFAM" id="SSF55874">
    <property type="entry name" value="ATPase domain of HSP90 chaperone/DNA topoisomerase II/histidine kinase"/>
    <property type="match status" value="1"/>
</dbReference>
<dbReference type="InterPro" id="IPR052162">
    <property type="entry name" value="Sensor_kinase/Photoreceptor"/>
</dbReference>
<dbReference type="RefSeq" id="WP_086593551.1">
    <property type="nucleotide sequence ID" value="NZ_MTSE01000003.1"/>
</dbReference>
<feature type="coiled-coil region" evidence="6">
    <location>
        <begin position="135"/>
        <end position="173"/>
    </location>
</feature>
<dbReference type="PANTHER" id="PTHR43304">
    <property type="entry name" value="PHYTOCHROME-LIKE PROTEIN CPH1"/>
    <property type="match status" value="1"/>
</dbReference>
<keyword evidence="4" id="KW-0808">Transferase</keyword>
<dbReference type="Pfam" id="PF08448">
    <property type="entry name" value="PAS_4"/>
    <property type="match status" value="4"/>
</dbReference>
<dbReference type="SMART" id="SM00091">
    <property type="entry name" value="PAS"/>
    <property type="match status" value="5"/>
</dbReference>
<dbReference type="InterPro" id="IPR005467">
    <property type="entry name" value="His_kinase_dom"/>
</dbReference>
<dbReference type="Gene3D" id="3.30.450.20">
    <property type="entry name" value="PAS domain"/>
    <property type="match status" value="5"/>
</dbReference>
<comment type="catalytic activity">
    <reaction evidence="1">
        <text>ATP + protein L-histidine = ADP + protein N-phospho-L-histidine.</text>
        <dbReference type="EC" id="2.7.13.3"/>
    </reaction>
</comment>
<sequence length="965" mass="107993">MPTLPLPERSVALLDTLLDISLTAVALLRPLYSDDNRLTDFAWVYLNPAGQQMLRQPEVPTASLLTLFPTAVEDGVFAKCRQAFLTGEAQRNETLYQADGLDGYFLLTTQRSGDLLVVNFTDTNYHPRTPVEQALRASQAREREAQAETERLNQELTVAVQVAERERAQLQALLTQAPVGIALFQGEAVRVAAVNERMAALWGRTPEQVLGQALLEGVPELRGQGFDEMIRAVLHTREAYIGTEAPAFILQDGEMVARYYNFVCQPIYDSQGELLGVVNVGTEVTEQVEARRQLEQLTQQLDARVQERTQQLAQQTHRLARLVQEAPAAIALLDGPELVFQLLNANYQALFPDRALLGRPVREALPELLHTRLGEVLRNVYQTGVTFEGYEFPIPFAGPDGQPQARYFDFIYQARYDESGAIDGLVLFGFDETERVLRRQHTEALQAQLLAAAEQRARQRQDLYRIFEQDPAAIVLLREPDHQIDYFNPTFAGLFPGESLRGRTVAAAYPDAFGRGVMGRLDHVYQTGETRQGLEVALPVAPHPDRPQQQRYFNFTYQAYREQNRIVGVAVFLYEVTELVQARQAVEAGRRQLQLVTDALPVLIGYLDRERRYQFANEAYRGWFHRAPSTLLGQPVRAIVGDAAYAATSGYMEQALAGERVDFEATMRYRADFTKHIRTSYIPDVHDGAVVGFYTLVLDVTDQVEARQRVEESRQQTEALAAELQQVNAQLLRTNADLDTFVYTASHDLKAPLTNLEGLLAVLQEETAAGHWNDTARHVLRLMQEAVGRFRATLGYLTEITHLLPGTETEPLDAAEVTSIVTDVELDLAPLVAAARAQVTVDVAECPAVRVPAKTLRAVVYNLLSNALKYCAPDRVPTVHLRCWCEAQEAKLAVRDNGLGMDLTRQTELFSLFRRYHPHVEGAGVGLYMVKRMVEHAGGRIEVRSQPGEGSTFTVTFPHPGQECS</sequence>
<dbReference type="EC" id="2.7.13.3" evidence="2"/>
<accession>A0A243WG64</accession>
<dbReference type="Gene3D" id="1.10.287.130">
    <property type="match status" value="1"/>
</dbReference>
<evidence type="ECO:0000256" key="6">
    <source>
        <dbReference type="SAM" id="Coils"/>
    </source>
</evidence>
<dbReference type="PROSITE" id="PS50109">
    <property type="entry name" value="HIS_KIN"/>
    <property type="match status" value="1"/>
</dbReference>
<proteinExistence type="predicted"/>
<dbReference type="SUPFAM" id="SSF55785">
    <property type="entry name" value="PYP-like sensor domain (PAS domain)"/>
    <property type="match status" value="4"/>
</dbReference>
<dbReference type="SMART" id="SM00387">
    <property type="entry name" value="HATPase_c"/>
    <property type="match status" value="1"/>
</dbReference>
<organism evidence="10 11">
    <name type="scientific">Hymenobacter crusticola</name>
    <dbReference type="NCBI Taxonomy" id="1770526"/>
    <lineage>
        <taxon>Bacteria</taxon>
        <taxon>Pseudomonadati</taxon>
        <taxon>Bacteroidota</taxon>
        <taxon>Cytophagia</taxon>
        <taxon>Cytophagales</taxon>
        <taxon>Hymenobacteraceae</taxon>
        <taxon>Hymenobacter</taxon>
    </lineage>
</organism>
<evidence type="ECO:0000259" key="9">
    <source>
        <dbReference type="PROSITE" id="PS50113"/>
    </source>
</evidence>
<feature type="domain" description="PAC" evidence="9">
    <location>
        <begin position="241"/>
        <end position="296"/>
    </location>
</feature>
<dbReference type="OrthoDB" id="9766459at2"/>
<dbReference type="AlphaFoldDB" id="A0A243WG64"/>
<gene>
    <name evidence="10" type="ORF">BXP70_08275</name>
</gene>
<feature type="domain" description="PAS" evidence="8">
    <location>
        <begin position="166"/>
        <end position="215"/>
    </location>
</feature>
<dbReference type="Proteomes" id="UP000194873">
    <property type="component" value="Unassembled WGS sequence"/>
</dbReference>
<feature type="coiled-coil region" evidence="6">
    <location>
        <begin position="707"/>
        <end position="734"/>
    </location>
</feature>
<evidence type="ECO:0000256" key="1">
    <source>
        <dbReference type="ARBA" id="ARBA00000085"/>
    </source>
</evidence>
<feature type="domain" description="Histidine kinase" evidence="7">
    <location>
        <begin position="744"/>
        <end position="961"/>
    </location>
</feature>
<dbReference type="PRINTS" id="PR00344">
    <property type="entry name" value="BCTRLSENSOR"/>
</dbReference>
<evidence type="ECO:0000256" key="2">
    <source>
        <dbReference type="ARBA" id="ARBA00012438"/>
    </source>
</evidence>
<dbReference type="InterPro" id="IPR036097">
    <property type="entry name" value="HisK_dim/P_sf"/>
</dbReference>
<dbReference type="InterPro" id="IPR000700">
    <property type="entry name" value="PAS-assoc_C"/>
</dbReference>
<dbReference type="Pfam" id="PF02518">
    <property type="entry name" value="HATPase_c"/>
    <property type="match status" value="1"/>
</dbReference>
<keyword evidence="11" id="KW-1185">Reference proteome</keyword>
<evidence type="ECO:0000256" key="4">
    <source>
        <dbReference type="ARBA" id="ARBA00022679"/>
    </source>
</evidence>
<evidence type="ECO:0000313" key="11">
    <source>
        <dbReference type="Proteomes" id="UP000194873"/>
    </source>
</evidence>
<keyword evidence="5" id="KW-0418">Kinase</keyword>
<dbReference type="CDD" id="cd00130">
    <property type="entry name" value="PAS"/>
    <property type="match status" value="1"/>
</dbReference>
<evidence type="ECO:0000256" key="5">
    <source>
        <dbReference type="ARBA" id="ARBA00022777"/>
    </source>
</evidence>
<comment type="caution">
    <text evidence="10">The sequence shown here is derived from an EMBL/GenBank/DDBJ whole genome shotgun (WGS) entry which is preliminary data.</text>
</comment>
<evidence type="ECO:0000259" key="8">
    <source>
        <dbReference type="PROSITE" id="PS50112"/>
    </source>
</evidence>
<dbReference type="SUPFAM" id="SSF47384">
    <property type="entry name" value="Homodimeric domain of signal transducing histidine kinase"/>
    <property type="match status" value="1"/>
</dbReference>
<dbReference type="InterPro" id="IPR036890">
    <property type="entry name" value="HATPase_C_sf"/>
</dbReference>
<keyword evidence="3" id="KW-0597">Phosphoprotein</keyword>
<name>A0A243WG64_9BACT</name>
<dbReference type="InterPro" id="IPR013656">
    <property type="entry name" value="PAS_4"/>
</dbReference>
<dbReference type="InterPro" id="IPR003661">
    <property type="entry name" value="HisK_dim/P_dom"/>
</dbReference>
<protein>
    <recommendedName>
        <fullName evidence="2">histidine kinase</fullName>
        <ecNumber evidence="2">2.7.13.3</ecNumber>
    </recommendedName>
</protein>
<keyword evidence="6" id="KW-0175">Coiled coil</keyword>
<dbReference type="GO" id="GO:0000155">
    <property type="term" value="F:phosphorelay sensor kinase activity"/>
    <property type="evidence" value="ECO:0007669"/>
    <property type="project" value="InterPro"/>
</dbReference>
<dbReference type="PROSITE" id="PS50113">
    <property type="entry name" value="PAC"/>
    <property type="match status" value="1"/>
</dbReference>
<reference evidence="10 11" key="1">
    <citation type="submission" date="2017-01" db="EMBL/GenBank/DDBJ databases">
        <title>A new Hymenobacter.</title>
        <authorList>
            <person name="Liang Y."/>
            <person name="Feng F."/>
        </authorList>
    </citation>
    <scope>NUCLEOTIDE SEQUENCE [LARGE SCALE GENOMIC DNA]</scope>
    <source>
        <strain evidence="10">MIMBbqt21</strain>
    </source>
</reference>
<dbReference type="NCBIfam" id="TIGR00229">
    <property type="entry name" value="sensory_box"/>
    <property type="match status" value="1"/>
</dbReference>
<feature type="coiled-coil region" evidence="6">
    <location>
        <begin position="287"/>
        <end position="325"/>
    </location>
</feature>
<dbReference type="PANTHER" id="PTHR43304:SF1">
    <property type="entry name" value="PAC DOMAIN-CONTAINING PROTEIN"/>
    <property type="match status" value="1"/>
</dbReference>
<dbReference type="PROSITE" id="PS50112">
    <property type="entry name" value="PAS"/>
    <property type="match status" value="1"/>
</dbReference>
<dbReference type="InterPro" id="IPR035965">
    <property type="entry name" value="PAS-like_dom_sf"/>
</dbReference>
<dbReference type="InterPro" id="IPR000014">
    <property type="entry name" value="PAS"/>
</dbReference>
<dbReference type="CDD" id="cd00082">
    <property type="entry name" value="HisKA"/>
    <property type="match status" value="1"/>
</dbReference>
<evidence type="ECO:0000259" key="7">
    <source>
        <dbReference type="PROSITE" id="PS50109"/>
    </source>
</evidence>